<protein>
    <submittedName>
        <fullName evidence="2">Uncharacterized protein</fullName>
    </submittedName>
</protein>
<name>A0A848KMV4_9NOCA</name>
<proteinExistence type="predicted"/>
<sequence>MLFPNATRVMLKSTSSSTSRKSRTHSAYREPKTLIPSGTGAHWSPSTEYSSALIGSAKCLESIGSIASTILWPELA</sequence>
<comment type="caution">
    <text evidence="2">The sequence shown here is derived from an EMBL/GenBank/DDBJ whole genome shotgun (WGS) entry which is preliminary data.</text>
</comment>
<evidence type="ECO:0000313" key="2">
    <source>
        <dbReference type="EMBL" id="NMN99278.1"/>
    </source>
</evidence>
<dbReference type="AlphaFoldDB" id="A0A848KMV4"/>
<accession>A0A848KMV4</accession>
<evidence type="ECO:0000313" key="3">
    <source>
        <dbReference type="Proteomes" id="UP000535543"/>
    </source>
</evidence>
<reference evidence="2 3" key="1">
    <citation type="submission" date="2019-05" db="EMBL/GenBank/DDBJ databases">
        <authorList>
            <person name="Lee S.D."/>
        </authorList>
    </citation>
    <scope>NUCLEOTIDE SEQUENCE [LARGE SCALE GENOMIC DNA]</scope>
    <source>
        <strain evidence="2 3">YC2-7</strain>
    </source>
</reference>
<gene>
    <name evidence="2" type="ORF">FGL95_30095</name>
</gene>
<feature type="region of interest" description="Disordered" evidence="1">
    <location>
        <begin position="1"/>
        <end position="41"/>
    </location>
</feature>
<reference evidence="2 3" key="2">
    <citation type="submission" date="2020-06" db="EMBL/GenBank/DDBJ databases">
        <title>Antribacter stalactiti gen. nov., sp. nov., a new member of the family Nacardiaceae isolated from a cave.</title>
        <authorList>
            <person name="Kim I.S."/>
        </authorList>
    </citation>
    <scope>NUCLEOTIDE SEQUENCE [LARGE SCALE GENOMIC DNA]</scope>
    <source>
        <strain evidence="2 3">YC2-7</strain>
    </source>
</reference>
<evidence type="ECO:0000256" key="1">
    <source>
        <dbReference type="SAM" id="MobiDB-lite"/>
    </source>
</evidence>
<dbReference type="Proteomes" id="UP000535543">
    <property type="component" value="Unassembled WGS sequence"/>
</dbReference>
<organism evidence="2 3">
    <name type="scientific">Antrihabitans stalactiti</name>
    <dbReference type="NCBI Taxonomy" id="2584121"/>
    <lineage>
        <taxon>Bacteria</taxon>
        <taxon>Bacillati</taxon>
        <taxon>Actinomycetota</taxon>
        <taxon>Actinomycetes</taxon>
        <taxon>Mycobacteriales</taxon>
        <taxon>Nocardiaceae</taxon>
        <taxon>Antrihabitans</taxon>
    </lineage>
</organism>
<dbReference type="EMBL" id="VCQU01000016">
    <property type="protein sequence ID" value="NMN99278.1"/>
    <property type="molecule type" value="Genomic_DNA"/>
</dbReference>
<keyword evidence="3" id="KW-1185">Reference proteome</keyword>